<dbReference type="EMBL" id="JARKIB010000021">
    <property type="protein sequence ID" value="KAJ7767659.1"/>
    <property type="molecule type" value="Genomic_DNA"/>
</dbReference>
<feature type="compositionally biased region" description="Polar residues" evidence="1">
    <location>
        <begin position="1"/>
        <end position="15"/>
    </location>
</feature>
<feature type="region of interest" description="Disordered" evidence="1">
    <location>
        <begin position="240"/>
        <end position="269"/>
    </location>
</feature>
<comment type="caution">
    <text evidence="2">The sequence shown here is derived from an EMBL/GenBank/DDBJ whole genome shotgun (WGS) entry which is preliminary data.</text>
</comment>
<feature type="compositionally biased region" description="Low complexity" evidence="1">
    <location>
        <begin position="240"/>
        <end position="259"/>
    </location>
</feature>
<proteinExistence type="predicted"/>
<reference evidence="2" key="1">
    <citation type="submission" date="2023-03" db="EMBL/GenBank/DDBJ databases">
        <title>Massive genome expansion in bonnet fungi (Mycena s.s.) driven by repeated elements and novel gene families across ecological guilds.</title>
        <authorList>
            <consortium name="Lawrence Berkeley National Laboratory"/>
            <person name="Harder C.B."/>
            <person name="Miyauchi S."/>
            <person name="Viragh M."/>
            <person name="Kuo A."/>
            <person name="Thoen E."/>
            <person name="Andreopoulos B."/>
            <person name="Lu D."/>
            <person name="Skrede I."/>
            <person name="Drula E."/>
            <person name="Henrissat B."/>
            <person name="Morin E."/>
            <person name="Kohler A."/>
            <person name="Barry K."/>
            <person name="LaButti K."/>
            <person name="Morin E."/>
            <person name="Salamov A."/>
            <person name="Lipzen A."/>
            <person name="Mereny Z."/>
            <person name="Hegedus B."/>
            <person name="Baldrian P."/>
            <person name="Stursova M."/>
            <person name="Weitz H."/>
            <person name="Taylor A."/>
            <person name="Grigoriev I.V."/>
            <person name="Nagy L.G."/>
            <person name="Martin F."/>
            <person name="Kauserud H."/>
        </authorList>
    </citation>
    <scope>NUCLEOTIDE SEQUENCE</scope>
    <source>
        <strain evidence="2">CBHHK182m</strain>
    </source>
</reference>
<protein>
    <submittedName>
        <fullName evidence="2">Uncharacterized protein</fullName>
    </submittedName>
</protein>
<organism evidence="2 3">
    <name type="scientific">Mycena metata</name>
    <dbReference type="NCBI Taxonomy" id="1033252"/>
    <lineage>
        <taxon>Eukaryota</taxon>
        <taxon>Fungi</taxon>
        <taxon>Dikarya</taxon>
        <taxon>Basidiomycota</taxon>
        <taxon>Agaricomycotina</taxon>
        <taxon>Agaricomycetes</taxon>
        <taxon>Agaricomycetidae</taxon>
        <taxon>Agaricales</taxon>
        <taxon>Marasmiineae</taxon>
        <taxon>Mycenaceae</taxon>
        <taxon>Mycena</taxon>
    </lineage>
</organism>
<sequence>MPTSARPSSNPSRSLAAQPARNDCRQRLHASVPPREGREGGMGVRPRLDAGEKDPTREGDVGAMAMGGERRAPGRADTGVRLDWTRTRRIRLARGIAMETEGANTTYTSTLGTERRMGRRGCTSGVARIGEVRVACGEQQKRAKGRIAISAHEQGGYEDRGPSLEDPRTSRLCVCVSVRTAPSMRVRDSHPHRHASPSQPARLVHTRFPRLPPPASHPIRIGIETETIIDSNCNCTTPRARTPAALSSPSALPRSQSRPCSRRLPRTPAKAKAKAADVVGVAKADLAAGLLHAVGWFRGSARAVPPGGRATYVVTTYALIPSDAIAASSGSPQTYANAAPHAVGGVGQLHGHDSHIDVGRVKVDRAAG</sequence>
<dbReference type="AlphaFoldDB" id="A0AAD7NMK0"/>
<evidence type="ECO:0000256" key="1">
    <source>
        <dbReference type="SAM" id="MobiDB-lite"/>
    </source>
</evidence>
<evidence type="ECO:0000313" key="2">
    <source>
        <dbReference type="EMBL" id="KAJ7767659.1"/>
    </source>
</evidence>
<evidence type="ECO:0000313" key="3">
    <source>
        <dbReference type="Proteomes" id="UP001215598"/>
    </source>
</evidence>
<keyword evidence="3" id="KW-1185">Reference proteome</keyword>
<dbReference type="Proteomes" id="UP001215598">
    <property type="component" value="Unassembled WGS sequence"/>
</dbReference>
<feature type="compositionally biased region" description="Basic and acidic residues" evidence="1">
    <location>
        <begin position="46"/>
        <end position="60"/>
    </location>
</feature>
<feature type="region of interest" description="Disordered" evidence="1">
    <location>
        <begin position="1"/>
        <end position="76"/>
    </location>
</feature>
<gene>
    <name evidence="2" type="ORF">B0H16DRAFT_1882393</name>
</gene>
<feature type="compositionally biased region" description="Basic residues" evidence="1">
    <location>
        <begin position="260"/>
        <end position="269"/>
    </location>
</feature>
<accession>A0AAD7NMK0</accession>
<name>A0AAD7NMK0_9AGAR</name>